<evidence type="ECO:0008006" key="5">
    <source>
        <dbReference type="Google" id="ProtNLM"/>
    </source>
</evidence>
<comment type="caution">
    <text evidence="3">The sequence shown here is derived from an EMBL/GenBank/DDBJ whole genome shotgun (WGS) entry which is preliminary data.</text>
</comment>
<dbReference type="InterPro" id="IPR028098">
    <property type="entry name" value="Glyco_trans_4-like_N"/>
</dbReference>
<dbReference type="EMBL" id="MGAF01000022">
    <property type="protein sequence ID" value="OGK41140.1"/>
    <property type="molecule type" value="Genomic_DNA"/>
</dbReference>
<evidence type="ECO:0000259" key="1">
    <source>
        <dbReference type="Pfam" id="PF00534"/>
    </source>
</evidence>
<protein>
    <recommendedName>
        <fullName evidence="5">Glycosyl transferase family 1 domain-containing protein</fullName>
    </recommendedName>
</protein>
<dbReference type="AlphaFoldDB" id="A0A1F7ICQ7"/>
<dbReference type="PANTHER" id="PTHR12526">
    <property type="entry name" value="GLYCOSYLTRANSFERASE"/>
    <property type="match status" value="1"/>
</dbReference>
<evidence type="ECO:0000259" key="2">
    <source>
        <dbReference type="Pfam" id="PF13439"/>
    </source>
</evidence>
<feature type="domain" description="Glycosyl transferase family 1" evidence="1">
    <location>
        <begin position="196"/>
        <end position="358"/>
    </location>
</feature>
<feature type="domain" description="Glycosyltransferase subfamily 4-like N-terminal" evidence="2">
    <location>
        <begin position="33"/>
        <end position="185"/>
    </location>
</feature>
<evidence type="ECO:0000313" key="3">
    <source>
        <dbReference type="EMBL" id="OGK41140.1"/>
    </source>
</evidence>
<dbReference type="Pfam" id="PF00534">
    <property type="entry name" value="Glycos_transf_1"/>
    <property type="match status" value="1"/>
</dbReference>
<accession>A0A1F7ICQ7</accession>
<name>A0A1F7ICQ7_9BACT</name>
<dbReference type="Proteomes" id="UP000179270">
    <property type="component" value="Unassembled WGS sequence"/>
</dbReference>
<dbReference type="PANTHER" id="PTHR12526:SF630">
    <property type="entry name" value="GLYCOSYLTRANSFERASE"/>
    <property type="match status" value="1"/>
</dbReference>
<dbReference type="GO" id="GO:0016757">
    <property type="term" value="F:glycosyltransferase activity"/>
    <property type="evidence" value="ECO:0007669"/>
    <property type="project" value="InterPro"/>
</dbReference>
<dbReference type="SUPFAM" id="SSF53756">
    <property type="entry name" value="UDP-Glycosyltransferase/glycogen phosphorylase"/>
    <property type="match status" value="1"/>
</dbReference>
<proteinExistence type="predicted"/>
<dbReference type="InterPro" id="IPR001296">
    <property type="entry name" value="Glyco_trans_1"/>
</dbReference>
<gene>
    <name evidence="3" type="ORF">A3A74_02240</name>
</gene>
<sequence length="386" mass="44148">MHKAKKSILWITNNWLLDFGGRKIVSKKILNFLALKKYQITVLDFEIGENLIHNNKKYVDLNRNISFNPFYLPNNKRVIIGNVNFSREKDFDFVIISGIGPVDLLTIASIRIFNLYTKTKIILFEHTNPLFSINLSKFRAIHKVLAQIFYKRTDFIITPAHSLKNLFVKKFGVSPQKIKVIPHPIIDTNINKLINEEVEEKVFKEKKSKIIITSARLDFRQKDYPTLLRAFKIVQGNEPNTFLAILGIGPDKAKIRQLAKKLNISKKILFLGFQKNPFKYIARSDAFILSSKFEGFGMVLIEAMACRVPVITTDAPFGPGEIADLGKNGLLIPVGDEQKMADAILNLLNNKKLVKKIVASGLIKIKQYLSRNSLRNWYTFLGNEKL</sequence>
<evidence type="ECO:0000313" key="4">
    <source>
        <dbReference type="Proteomes" id="UP000179270"/>
    </source>
</evidence>
<reference evidence="3 4" key="1">
    <citation type="journal article" date="2016" name="Nat. Commun.">
        <title>Thousands of microbial genomes shed light on interconnected biogeochemical processes in an aquifer system.</title>
        <authorList>
            <person name="Anantharaman K."/>
            <person name="Brown C.T."/>
            <person name="Hug L.A."/>
            <person name="Sharon I."/>
            <person name="Castelle C.J."/>
            <person name="Probst A.J."/>
            <person name="Thomas B.C."/>
            <person name="Singh A."/>
            <person name="Wilkins M.J."/>
            <person name="Karaoz U."/>
            <person name="Brodie E.L."/>
            <person name="Williams K.H."/>
            <person name="Hubbard S.S."/>
            <person name="Banfield J.F."/>
        </authorList>
    </citation>
    <scope>NUCLEOTIDE SEQUENCE [LARGE SCALE GENOMIC DNA]</scope>
</reference>
<dbReference type="CDD" id="cd03811">
    <property type="entry name" value="GT4_GT28_WabH-like"/>
    <property type="match status" value="1"/>
</dbReference>
<dbReference type="STRING" id="1802055.A3A74_02240"/>
<organism evidence="3 4">
    <name type="scientific">Candidatus Roizmanbacteria bacterium RIFCSPLOWO2_01_FULL_35_13</name>
    <dbReference type="NCBI Taxonomy" id="1802055"/>
    <lineage>
        <taxon>Bacteria</taxon>
        <taxon>Candidatus Roizmaniibacteriota</taxon>
    </lineage>
</organism>
<dbReference type="Pfam" id="PF13439">
    <property type="entry name" value="Glyco_transf_4"/>
    <property type="match status" value="1"/>
</dbReference>
<dbReference type="Gene3D" id="3.40.50.2000">
    <property type="entry name" value="Glycogen Phosphorylase B"/>
    <property type="match status" value="2"/>
</dbReference>